<keyword evidence="3" id="KW-1185">Reference proteome</keyword>
<gene>
    <name evidence="2" type="ORF">J2S05_000781</name>
</gene>
<feature type="transmembrane region" description="Helical" evidence="1">
    <location>
        <begin position="43"/>
        <end position="62"/>
    </location>
</feature>
<comment type="caution">
    <text evidence="2">The sequence shown here is derived from an EMBL/GenBank/DDBJ whole genome shotgun (WGS) entry which is preliminary data.</text>
</comment>
<accession>A0ABT9YFL2</accession>
<keyword evidence="1" id="KW-0812">Transmembrane</keyword>
<reference evidence="2 3" key="1">
    <citation type="submission" date="2023-07" db="EMBL/GenBank/DDBJ databases">
        <title>Genomic Encyclopedia of Type Strains, Phase IV (KMG-IV): sequencing the most valuable type-strain genomes for metagenomic binning, comparative biology and taxonomic classification.</title>
        <authorList>
            <person name="Goeker M."/>
        </authorList>
    </citation>
    <scope>NUCLEOTIDE SEQUENCE [LARGE SCALE GENOMIC DNA]</scope>
    <source>
        <strain evidence="2 3">DSM 19154</strain>
    </source>
</reference>
<feature type="transmembrane region" description="Helical" evidence="1">
    <location>
        <begin position="19"/>
        <end position="37"/>
    </location>
</feature>
<proteinExistence type="predicted"/>
<evidence type="ECO:0000313" key="3">
    <source>
        <dbReference type="Proteomes" id="UP001225034"/>
    </source>
</evidence>
<name>A0ABT9YFL2_9BACI</name>
<protein>
    <submittedName>
        <fullName evidence="2">Uncharacterized protein</fullName>
    </submittedName>
</protein>
<dbReference type="RefSeq" id="WP_306980097.1">
    <property type="nucleotide sequence ID" value="NZ_JAUSUA010000001.1"/>
</dbReference>
<evidence type="ECO:0000313" key="2">
    <source>
        <dbReference type="EMBL" id="MDQ0206007.1"/>
    </source>
</evidence>
<keyword evidence="1" id="KW-0472">Membrane</keyword>
<sequence>MTEHDTTVNDDQLSKRKNWVLFGVIGVMTLGIIYLAIFQDIWYRIVVLASVITGGILIYRQLQSIQKLLREKVELELPSPSVEETHHLSEPELIEKESELQQLDLDRTQMFEELLSRSAIEEHEKTAFREKLAQKETETSRIREELGHAPSRLQQVYEGTKKYFVKDNPMKEIAASLDTEIIENGSLSELNDEIQRMIPRLSRESLESLENSNYMDESYKLTRSGYKELVQAAEQLN</sequence>
<dbReference type="EMBL" id="JAUSUA010000001">
    <property type="protein sequence ID" value="MDQ0206007.1"/>
    <property type="molecule type" value="Genomic_DNA"/>
</dbReference>
<organism evidence="2 3">
    <name type="scientific">Alkalicoccobacillus murimartini</name>
    <dbReference type="NCBI Taxonomy" id="171685"/>
    <lineage>
        <taxon>Bacteria</taxon>
        <taxon>Bacillati</taxon>
        <taxon>Bacillota</taxon>
        <taxon>Bacilli</taxon>
        <taxon>Bacillales</taxon>
        <taxon>Bacillaceae</taxon>
        <taxon>Alkalicoccobacillus</taxon>
    </lineage>
</organism>
<dbReference type="Proteomes" id="UP001225034">
    <property type="component" value="Unassembled WGS sequence"/>
</dbReference>
<evidence type="ECO:0000256" key="1">
    <source>
        <dbReference type="SAM" id="Phobius"/>
    </source>
</evidence>
<keyword evidence="1" id="KW-1133">Transmembrane helix</keyword>